<evidence type="ECO:0000313" key="2">
    <source>
        <dbReference type="EMBL" id="BDD85776.1"/>
    </source>
</evidence>
<dbReference type="RefSeq" id="WP_284152908.1">
    <property type="nucleotide sequence ID" value="NZ_AP025516.1"/>
</dbReference>
<dbReference type="Pfam" id="PF01894">
    <property type="entry name" value="YjbQ"/>
    <property type="match status" value="1"/>
</dbReference>
<reference evidence="2 3" key="1">
    <citation type="submission" date="2022-01" db="EMBL/GenBank/DDBJ databases">
        <title>Desulfofustis limnae sp. nov., a novel mesophilic sulfate-reducing bacterium isolated from marsh soil.</title>
        <authorList>
            <person name="Watanabe M."/>
            <person name="Takahashi A."/>
            <person name="Kojima H."/>
            <person name="Fukui M."/>
        </authorList>
    </citation>
    <scope>NUCLEOTIDE SEQUENCE [LARGE SCALE GENOMIC DNA]</scope>
    <source>
        <strain evidence="2 3">PPLL</strain>
    </source>
</reference>
<dbReference type="InterPro" id="IPR001602">
    <property type="entry name" value="UPF0047_YjbQ-like"/>
</dbReference>
<evidence type="ECO:0000256" key="1">
    <source>
        <dbReference type="ARBA" id="ARBA00005534"/>
    </source>
</evidence>
<comment type="similarity">
    <text evidence="1">Belongs to the UPF0047 family.</text>
</comment>
<evidence type="ECO:0000313" key="3">
    <source>
        <dbReference type="Proteomes" id="UP000830055"/>
    </source>
</evidence>
<gene>
    <name evidence="2" type="ORF">DPPLL_01410</name>
</gene>
<dbReference type="Gene3D" id="2.60.120.460">
    <property type="entry name" value="YjbQ-like"/>
    <property type="match status" value="1"/>
</dbReference>
<keyword evidence="3" id="KW-1185">Reference proteome</keyword>
<dbReference type="PIRSF" id="PIRSF004681">
    <property type="entry name" value="UCP004681"/>
    <property type="match status" value="1"/>
</dbReference>
<dbReference type="InterPro" id="IPR035917">
    <property type="entry name" value="YjbQ-like_sf"/>
</dbReference>
<dbReference type="Proteomes" id="UP000830055">
    <property type="component" value="Chromosome"/>
</dbReference>
<protein>
    <recommendedName>
        <fullName evidence="4">YjbQ family protein</fullName>
    </recommendedName>
</protein>
<evidence type="ECO:0008006" key="4">
    <source>
        <dbReference type="Google" id="ProtNLM"/>
    </source>
</evidence>
<proteinExistence type="inferred from homology"/>
<organism evidence="2 3">
    <name type="scientific">Desulfofustis limnaeus</name>
    <dbReference type="NCBI Taxonomy" id="2740163"/>
    <lineage>
        <taxon>Bacteria</taxon>
        <taxon>Pseudomonadati</taxon>
        <taxon>Thermodesulfobacteriota</taxon>
        <taxon>Desulfobulbia</taxon>
        <taxon>Desulfobulbales</taxon>
        <taxon>Desulfocapsaceae</taxon>
        <taxon>Desulfofustis</taxon>
    </lineage>
</organism>
<dbReference type="SUPFAM" id="SSF111038">
    <property type="entry name" value="YjbQ-like"/>
    <property type="match status" value="1"/>
</dbReference>
<dbReference type="EMBL" id="AP025516">
    <property type="protein sequence ID" value="BDD85776.1"/>
    <property type="molecule type" value="Genomic_DNA"/>
</dbReference>
<accession>A0ABM7W4I4</accession>
<dbReference type="PANTHER" id="PTHR30615:SF8">
    <property type="entry name" value="UPF0047 PROTEIN C4A8.02C"/>
    <property type="match status" value="1"/>
</dbReference>
<dbReference type="NCBIfam" id="TIGR00149">
    <property type="entry name" value="TIGR00149_YjbQ"/>
    <property type="match status" value="1"/>
</dbReference>
<name>A0ABM7W4I4_9BACT</name>
<sequence length="133" mass="14587">MFNGSFSVRSTAPMEFLDITREVNAAVAQCSVDQGLLFLFNPHTTAGLTINEGADPTVAVDILDGLSQFVPMNYPFRHLEGNSPAHIMASLIGTSVTVAIRNQTVQLGTWQKLFFCEFDGPRTRTVHYHIISG</sequence>
<dbReference type="PANTHER" id="PTHR30615">
    <property type="entry name" value="UNCHARACTERIZED PROTEIN YJBQ-RELATED"/>
    <property type="match status" value="1"/>
</dbReference>